<keyword evidence="14" id="KW-1185">Reference proteome</keyword>
<dbReference type="PANTHER" id="PTHR43134">
    <property type="entry name" value="SIGNAL RECOGNITION PARTICLE RECEPTOR SUBUNIT ALPHA"/>
    <property type="match status" value="1"/>
</dbReference>
<dbReference type="GO" id="GO:0005737">
    <property type="term" value="C:cytoplasm"/>
    <property type="evidence" value="ECO:0007669"/>
    <property type="project" value="UniProtKB-SubCell"/>
</dbReference>
<dbReference type="GO" id="GO:0006614">
    <property type="term" value="P:SRP-dependent cotranslational protein targeting to membrane"/>
    <property type="evidence" value="ECO:0007669"/>
    <property type="project" value="InterPro"/>
</dbReference>
<dbReference type="GO" id="GO:0003924">
    <property type="term" value="F:GTPase activity"/>
    <property type="evidence" value="ECO:0007669"/>
    <property type="project" value="UniProtKB-UniRule"/>
</dbReference>
<feature type="region of interest" description="Disordered" evidence="11">
    <location>
        <begin position="1"/>
        <end position="25"/>
    </location>
</feature>
<dbReference type="PROSITE" id="PS00300">
    <property type="entry name" value="SRP54"/>
    <property type="match status" value="1"/>
</dbReference>
<dbReference type="InterPro" id="IPR027417">
    <property type="entry name" value="P-loop_NTPase"/>
</dbReference>
<evidence type="ECO:0000313" key="14">
    <source>
        <dbReference type="Proteomes" id="UP000294614"/>
    </source>
</evidence>
<accession>A0A4R1K2F2</accession>
<dbReference type="CDD" id="cd17874">
    <property type="entry name" value="FtsY"/>
    <property type="match status" value="1"/>
</dbReference>
<keyword evidence="2 10" id="KW-0963">Cytoplasm</keyword>
<proteinExistence type="inferred from homology"/>
<evidence type="ECO:0000259" key="12">
    <source>
        <dbReference type="PROSITE" id="PS00300"/>
    </source>
</evidence>
<feature type="compositionally biased region" description="Polar residues" evidence="11">
    <location>
        <begin position="16"/>
        <end position="25"/>
    </location>
</feature>
<gene>
    <name evidence="10" type="primary">ftsY</name>
    <name evidence="13" type="ORF">C8D98_2721</name>
</gene>
<evidence type="ECO:0000256" key="10">
    <source>
        <dbReference type="HAMAP-Rule" id="MF_00920"/>
    </source>
</evidence>
<dbReference type="InterPro" id="IPR004390">
    <property type="entry name" value="SR_rcpt_FtsY"/>
</dbReference>
<dbReference type="NCBIfam" id="TIGR00064">
    <property type="entry name" value="ftsY"/>
    <property type="match status" value="1"/>
</dbReference>
<evidence type="ECO:0000256" key="8">
    <source>
        <dbReference type="ARBA" id="ARBA00048027"/>
    </source>
</evidence>
<sequence>MGFFSIFKKSDKTEPEQTQEQQDSQASVGFFQKLKEGLSKTSGKLVGGMENIFLGRKEIDEDLLEELEELFITSDVGVETTMKIIDSVRQQVDRKTLKSPEELKLALKEQIFNILNIDNSLVQTTDRPYVMIVVGVNGTGKTTSIAKMAKMFKEQGLKTCLAAGDTFRAAAIDQLCVWADRVDVPVVKQSAGSDSAAVIFDAIQSCKAKEMDVLICDTAGRLQTKVNLMKELEKIIRVAKKELPDAPHEVLLVLDATSGQNALSQAVKFHEDVNLTGIVLTKLDGTAKGGSIIGIVDELKVPVKFIGFGEGIDDLKPFDAKNFVDALFDTQK</sequence>
<name>A0A4R1K2F2_9BACT</name>
<dbReference type="AlphaFoldDB" id="A0A4R1K2F2"/>
<dbReference type="SUPFAM" id="SSF47364">
    <property type="entry name" value="Domain of the SRP/SRP receptor G-proteins"/>
    <property type="match status" value="1"/>
</dbReference>
<reference evidence="13 14" key="1">
    <citation type="submission" date="2019-03" db="EMBL/GenBank/DDBJ databases">
        <title>Genomic Encyclopedia of Type Strains, Phase IV (KMG-IV): sequencing the most valuable type-strain genomes for metagenomic binning, comparative biology and taxonomic classification.</title>
        <authorList>
            <person name="Goeker M."/>
        </authorList>
    </citation>
    <scope>NUCLEOTIDE SEQUENCE [LARGE SCALE GENOMIC DNA]</scope>
    <source>
        <strain evidence="13 14">DSM 24984</strain>
    </source>
</reference>
<keyword evidence="3 10" id="KW-0547">Nucleotide-binding</keyword>
<evidence type="ECO:0000256" key="7">
    <source>
        <dbReference type="ARBA" id="ARBA00023170"/>
    </source>
</evidence>
<feature type="binding site" evidence="10">
    <location>
        <begin position="281"/>
        <end position="284"/>
    </location>
    <ligand>
        <name>GTP</name>
        <dbReference type="ChEBI" id="CHEBI:37565"/>
    </ligand>
</feature>
<dbReference type="EC" id="3.6.5.4" evidence="10"/>
<keyword evidence="1 10" id="KW-1003">Cell membrane</keyword>
<evidence type="ECO:0000256" key="5">
    <source>
        <dbReference type="ARBA" id="ARBA00023134"/>
    </source>
</evidence>
<dbReference type="GO" id="GO:0005886">
    <property type="term" value="C:plasma membrane"/>
    <property type="evidence" value="ECO:0007669"/>
    <property type="project" value="UniProtKB-SubCell"/>
</dbReference>
<comment type="caution">
    <text evidence="13">The sequence shown here is derived from an EMBL/GenBank/DDBJ whole genome shotgun (WGS) entry which is preliminary data.</text>
</comment>
<dbReference type="GO" id="GO:0005525">
    <property type="term" value="F:GTP binding"/>
    <property type="evidence" value="ECO:0007669"/>
    <property type="project" value="UniProtKB-UniRule"/>
</dbReference>
<comment type="similarity">
    <text evidence="10">Belongs to the GTP-binding SRP family. FtsY subfamily.</text>
</comment>
<evidence type="ECO:0000256" key="6">
    <source>
        <dbReference type="ARBA" id="ARBA00023136"/>
    </source>
</evidence>
<dbReference type="OrthoDB" id="9804720at2"/>
<dbReference type="HAMAP" id="MF_00920">
    <property type="entry name" value="FtsY"/>
    <property type="match status" value="1"/>
</dbReference>
<dbReference type="InterPro" id="IPR003593">
    <property type="entry name" value="AAA+_ATPase"/>
</dbReference>
<evidence type="ECO:0000256" key="1">
    <source>
        <dbReference type="ARBA" id="ARBA00022475"/>
    </source>
</evidence>
<keyword evidence="7 10" id="KW-0675">Receptor</keyword>
<comment type="subcellular location">
    <subcellularLocation>
        <location evidence="10">Cell membrane</location>
        <topology evidence="10">Peripheral membrane protein</topology>
        <orientation evidence="10">Cytoplasmic side</orientation>
    </subcellularLocation>
    <subcellularLocation>
        <location evidence="10">Cytoplasm</location>
    </subcellularLocation>
</comment>
<evidence type="ECO:0000256" key="4">
    <source>
        <dbReference type="ARBA" id="ARBA00022801"/>
    </source>
</evidence>
<dbReference type="InterPro" id="IPR013822">
    <property type="entry name" value="Signal_recog_particl_SRP54_hlx"/>
</dbReference>
<dbReference type="SMART" id="SM00963">
    <property type="entry name" value="SRP54_N"/>
    <property type="match status" value="1"/>
</dbReference>
<feature type="binding site" evidence="10">
    <location>
        <begin position="217"/>
        <end position="221"/>
    </location>
    <ligand>
        <name>GTP</name>
        <dbReference type="ChEBI" id="CHEBI:37565"/>
    </ligand>
</feature>
<dbReference type="PANTHER" id="PTHR43134:SF1">
    <property type="entry name" value="SIGNAL RECOGNITION PARTICLE RECEPTOR SUBUNIT ALPHA"/>
    <property type="match status" value="1"/>
</dbReference>
<dbReference type="SUPFAM" id="SSF52540">
    <property type="entry name" value="P-loop containing nucleoside triphosphate hydrolases"/>
    <property type="match status" value="1"/>
</dbReference>
<dbReference type="SMART" id="SM00382">
    <property type="entry name" value="AAA"/>
    <property type="match status" value="1"/>
</dbReference>
<feature type="binding site" evidence="10">
    <location>
        <begin position="135"/>
        <end position="142"/>
    </location>
    <ligand>
        <name>GTP</name>
        <dbReference type="ChEBI" id="CHEBI:37565"/>
    </ligand>
</feature>
<evidence type="ECO:0000256" key="9">
    <source>
        <dbReference type="ARBA" id="ARBA00053570"/>
    </source>
</evidence>
<protein>
    <recommendedName>
        <fullName evidence="10">Signal recognition particle receptor FtsY</fullName>
        <shortName evidence="10">SRP receptor</shortName>
        <ecNumber evidence="10">3.6.5.4</ecNumber>
    </recommendedName>
</protein>
<dbReference type="EMBL" id="SMGG01000008">
    <property type="protein sequence ID" value="TCK58206.1"/>
    <property type="molecule type" value="Genomic_DNA"/>
</dbReference>
<evidence type="ECO:0000313" key="13">
    <source>
        <dbReference type="EMBL" id="TCK58206.1"/>
    </source>
</evidence>
<dbReference type="RefSeq" id="WP_132874685.1">
    <property type="nucleotide sequence ID" value="NZ_JAJUHT010000009.1"/>
</dbReference>
<comment type="subunit">
    <text evidence="10">Part of the signal recognition particle protein translocation system, which is composed of SRP and FtsY.</text>
</comment>
<dbReference type="Gene3D" id="1.20.120.140">
    <property type="entry name" value="Signal recognition particle SRP54, nucleotide-binding domain"/>
    <property type="match status" value="1"/>
</dbReference>
<dbReference type="FunFam" id="3.40.50.300:FF:000053">
    <property type="entry name" value="Signal recognition particle receptor FtsY"/>
    <property type="match status" value="1"/>
</dbReference>
<feature type="domain" description="SRP54-type proteins GTP-binding" evidence="12">
    <location>
        <begin position="302"/>
        <end position="315"/>
    </location>
</feature>
<dbReference type="SMART" id="SM00962">
    <property type="entry name" value="SRP54"/>
    <property type="match status" value="1"/>
</dbReference>
<evidence type="ECO:0000256" key="3">
    <source>
        <dbReference type="ARBA" id="ARBA00022741"/>
    </source>
</evidence>
<dbReference type="Pfam" id="PF00448">
    <property type="entry name" value="SRP54"/>
    <property type="match status" value="1"/>
</dbReference>
<organism evidence="13 14">
    <name type="scientific">Seleniivibrio woodruffii</name>
    <dbReference type="NCBI Taxonomy" id="1078050"/>
    <lineage>
        <taxon>Bacteria</taxon>
        <taxon>Pseudomonadati</taxon>
        <taxon>Deferribacterota</taxon>
        <taxon>Deferribacteres</taxon>
        <taxon>Deferribacterales</taxon>
        <taxon>Geovibrionaceae</taxon>
        <taxon>Seleniivibrio</taxon>
    </lineage>
</organism>
<dbReference type="Gene3D" id="3.40.50.300">
    <property type="entry name" value="P-loop containing nucleotide triphosphate hydrolases"/>
    <property type="match status" value="1"/>
</dbReference>
<evidence type="ECO:0000256" key="2">
    <source>
        <dbReference type="ARBA" id="ARBA00022490"/>
    </source>
</evidence>
<dbReference type="InterPro" id="IPR000897">
    <property type="entry name" value="SRP54_GTPase_dom"/>
</dbReference>
<dbReference type="FunFam" id="1.20.120.140:FF:000002">
    <property type="entry name" value="Signal recognition particle receptor FtsY"/>
    <property type="match status" value="1"/>
</dbReference>
<comment type="catalytic activity">
    <reaction evidence="8 10">
        <text>GTP + H2O = GDP + phosphate + H(+)</text>
        <dbReference type="Rhea" id="RHEA:19669"/>
        <dbReference type="ChEBI" id="CHEBI:15377"/>
        <dbReference type="ChEBI" id="CHEBI:15378"/>
        <dbReference type="ChEBI" id="CHEBI:37565"/>
        <dbReference type="ChEBI" id="CHEBI:43474"/>
        <dbReference type="ChEBI" id="CHEBI:58189"/>
        <dbReference type="EC" id="3.6.5.4"/>
    </reaction>
</comment>
<dbReference type="GO" id="GO:0005047">
    <property type="term" value="F:signal recognition particle binding"/>
    <property type="evidence" value="ECO:0007669"/>
    <property type="project" value="TreeGrafter"/>
</dbReference>
<keyword evidence="6 10" id="KW-0472">Membrane</keyword>
<dbReference type="Pfam" id="PF02881">
    <property type="entry name" value="SRP54_N"/>
    <property type="match status" value="1"/>
</dbReference>
<keyword evidence="4 10" id="KW-0378">Hydrolase</keyword>
<keyword evidence="5 10" id="KW-0342">GTP-binding</keyword>
<dbReference type="InterPro" id="IPR042101">
    <property type="entry name" value="SRP54_N_sf"/>
</dbReference>
<comment type="function">
    <text evidence="9">Involved in targeting and insertion of nascent membrane proteins into the cytoplasmic membrane. Acts as a receptor for the complex formed by the signal recognition particle (SRP) and the ribosome-nascent chain (RNC). Interaction with SRP-RNC leads to the transfer of the RNC complex to the Sec translocase for insertion into the membrane, the hydrolysis of GTP by both Ffh and FtsY, and the dissociation of the SRP-FtsY complex into the individual components.</text>
</comment>
<dbReference type="InterPro" id="IPR036225">
    <property type="entry name" value="SRP/SRP_N"/>
</dbReference>
<evidence type="ECO:0000256" key="11">
    <source>
        <dbReference type="SAM" id="MobiDB-lite"/>
    </source>
</evidence>
<dbReference type="Proteomes" id="UP000294614">
    <property type="component" value="Unassembled WGS sequence"/>
</dbReference>